<dbReference type="SUPFAM" id="SSF51735">
    <property type="entry name" value="NAD(P)-binding Rossmann-fold domains"/>
    <property type="match status" value="1"/>
</dbReference>
<evidence type="ECO:0000256" key="2">
    <source>
        <dbReference type="SAM" id="Phobius"/>
    </source>
</evidence>
<dbReference type="PANTHER" id="PTHR43833:SF9">
    <property type="entry name" value="POTASSIUM CHANNEL PROTEIN YUGO-RELATED"/>
    <property type="match status" value="1"/>
</dbReference>
<dbReference type="AlphaFoldDB" id="A0AA96LCX9"/>
<name>A0AA96LCX9_9BACL</name>
<keyword evidence="5" id="KW-1185">Reference proteome</keyword>
<dbReference type="GO" id="GO:0006813">
    <property type="term" value="P:potassium ion transport"/>
    <property type="evidence" value="ECO:0007669"/>
    <property type="project" value="InterPro"/>
</dbReference>
<keyword evidence="2" id="KW-1133">Transmembrane helix</keyword>
<dbReference type="InterPro" id="IPR013099">
    <property type="entry name" value="K_chnl_dom"/>
</dbReference>
<dbReference type="GO" id="GO:0005886">
    <property type="term" value="C:plasma membrane"/>
    <property type="evidence" value="ECO:0007669"/>
    <property type="project" value="UniProtKB-SubCell"/>
</dbReference>
<dbReference type="Pfam" id="PF07885">
    <property type="entry name" value="Ion_trans_2"/>
    <property type="match status" value="1"/>
</dbReference>
<dbReference type="Gene3D" id="3.40.50.720">
    <property type="entry name" value="NAD(P)-binding Rossmann-like Domain"/>
    <property type="match status" value="1"/>
</dbReference>
<dbReference type="SUPFAM" id="SSF81324">
    <property type="entry name" value="Voltage-gated potassium channels"/>
    <property type="match status" value="1"/>
</dbReference>
<keyword evidence="2" id="KW-0812">Transmembrane</keyword>
<dbReference type="RefSeq" id="WP_315605137.1">
    <property type="nucleotide sequence ID" value="NZ_CP130318.1"/>
</dbReference>
<dbReference type="Proteomes" id="UP001305702">
    <property type="component" value="Chromosome"/>
</dbReference>
<evidence type="ECO:0000313" key="5">
    <source>
        <dbReference type="Proteomes" id="UP001305702"/>
    </source>
</evidence>
<dbReference type="Pfam" id="PF02254">
    <property type="entry name" value="TrkA_N"/>
    <property type="match status" value="1"/>
</dbReference>
<reference evidence="4 5" key="1">
    <citation type="submission" date="2022-02" db="EMBL/GenBank/DDBJ databases">
        <title>Paenibacillus sp. MBLB1776 Whole Genome Shotgun Sequencing.</title>
        <authorList>
            <person name="Hwang C.Y."/>
            <person name="Cho E.-S."/>
            <person name="Seo M.-J."/>
        </authorList>
    </citation>
    <scope>NUCLEOTIDE SEQUENCE [LARGE SCALE GENOMIC DNA]</scope>
    <source>
        <strain evidence="4 5">MBLB1776</strain>
    </source>
</reference>
<comment type="subcellular location">
    <subcellularLocation>
        <location evidence="1">Cell membrane</location>
        <topology evidence="1">Multi-pass membrane protein</topology>
    </subcellularLocation>
</comment>
<dbReference type="KEGG" id="paun:MJA45_27815"/>
<accession>A0AA96LCX9</accession>
<dbReference type="Gene3D" id="1.10.287.70">
    <property type="match status" value="1"/>
</dbReference>
<keyword evidence="2" id="KW-0472">Membrane</keyword>
<evidence type="ECO:0000313" key="4">
    <source>
        <dbReference type="EMBL" id="WNQ11361.1"/>
    </source>
</evidence>
<proteinExistence type="predicted"/>
<protein>
    <submittedName>
        <fullName evidence="4">Ion channel</fullName>
    </submittedName>
</protein>
<feature type="transmembrane region" description="Helical" evidence="2">
    <location>
        <begin position="73"/>
        <end position="94"/>
    </location>
</feature>
<dbReference type="InterPro" id="IPR050721">
    <property type="entry name" value="Trk_Ktr_HKT_K-transport"/>
</dbReference>
<organism evidence="4 5">
    <name type="scientific">Paenibacillus aurantius</name>
    <dbReference type="NCBI Taxonomy" id="2918900"/>
    <lineage>
        <taxon>Bacteria</taxon>
        <taxon>Bacillati</taxon>
        <taxon>Bacillota</taxon>
        <taxon>Bacilli</taxon>
        <taxon>Bacillales</taxon>
        <taxon>Paenibacillaceae</taxon>
        <taxon>Paenibacillus</taxon>
    </lineage>
</organism>
<feature type="domain" description="RCK N-terminal" evidence="3">
    <location>
        <begin position="114"/>
        <end position="239"/>
    </location>
</feature>
<gene>
    <name evidence="4" type="ORF">MJA45_27815</name>
</gene>
<evidence type="ECO:0000256" key="1">
    <source>
        <dbReference type="ARBA" id="ARBA00004651"/>
    </source>
</evidence>
<dbReference type="PROSITE" id="PS51201">
    <property type="entry name" value="RCK_N"/>
    <property type="match status" value="1"/>
</dbReference>
<dbReference type="EMBL" id="CP130318">
    <property type="protein sequence ID" value="WNQ11361.1"/>
    <property type="molecule type" value="Genomic_DNA"/>
</dbReference>
<evidence type="ECO:0000259" key="3">
    <source>
        <dbReference type="PROSITE" id="PS51201"/>
    </source>
</evidence>
<dbReference type="InterPro" id="IPR036291">
    <property type="entry name" value="NAD(P)-bd_dom_sf"/>
</dbReference>
<dbReference type="PANTHER" id="PTHR43833">
    <property type="entry name" value="POTASSIUM CHANNEL PROTEIN 2-RELATED-RELATED"/>
    <property type="match status" value="1"/>
</dbReference>
<sequence>MHFFLRYAYRLFRLNNRLLAVMTVGFVLIGSAAAYALEPDTFGHWFNSLYWVMTTMSTVGYGDYSMKTIPGKALTMVLYLFGIGLLSLVIGKILEAFASIKKRRETGQLAYRGSGHVVIISWNKKAQAAVEELLSSDPGLEVLIVDENERLPYDHERVHYVSGSPTSGDTLERAGVGTARAAIVFADERMDDYQLIDGKTLLIASSIEEFSPDVHTTVEIMSEKHIKNFRHVKVNDFILSHDAVSSLAVRSALNEGTIDLYRQLISRQEGEDIYEVPRRSHWRTYREAFQALLEEGATLLADRGDLGINRKLDEPIPEGARLYAVCHPDTFRRLKEARESG</sequence>
<dbReference type="InterPro" id="IPR003148">
    <property type="entry name" value="RCK_N"/>
</dbReference>